<dbReference type="EMBL" id="CAKKNE010000006">
    <property type="protein sequence ID" value="CAH0378674.1"/>
    <property type="molecule type" value="Genomic_DNA"/>
</dbReference>
<name>A0A8J2X4B7_9STRA</name>
<proteinExistence type="predicted"/>
<dbReference type="AlphaFoldDB" id="A0A8J2X4B7"/>
<protein>
    <recommendedName>
        <fullName evidence="3">F-box domain-containing protein</fullName>
    </recommendedName>
</protein>
<dbReference type="PANTHER" id="PTHR38926">
    <property type="entry name" value="F-BOX DOMAIN CONTAINING PROTEIN, EXPRESSED"/>
    <property type="match status" value="1"/>
</dbReference>
<accession>A0A8J2X4B7</accession>
<evidence type="ECO:0008006" key="3">
    <source>
        <dbReference type="Google" id="ProtNLM"/>
    </source>
</evidence>
<reference evidence="1" key="1">
    <citation type="submission" date="2021-11" db="EMBL/GenBank/DDBJ databases">
        <authorList>
            <consortium name="Genoscope - CEA"/>
            <person name="William W."/>
        </authorList>
    </citation>
    <scope>NUCLEOTIDE SEQUENCE</scope>
</reference>
<gene>
    <name evidence="1" type="ORF">PECAL_6P02700</name>
</gene>
<dbReference type="Gene3D" id="3.80.10.10">
    <property type="entry name" value="Ribonuclease Inhibitor"/>
    <property type="match status" value="1"/>
</dbReference>
<evidence type="ECO:0000313" key="1">
    <source>
        <dbReference type="EMBL" id="CAH0378674.1"/>
    </source>
</evidence>
<organism evidence="1 2">
    <name type="scientific">Pelagomonas calceolata</name>
    <dbReference type="NCBI Taxonomy" id="35677"/>
    <lineage>
        <taxon>Eukaryota</taxon>
        <taxon>Sar</taxon>
        <taxon>Stramenopiles</taxon>
        <taxon>Ochrophyta</taxon>
        <taxon>Pelagophyceae</taxon>
        <taxon>Pelagomonadales</taxon>
        <taxon>Pelagomonadaceae</taxon>
        <taxon>Pelagomonas</taxon>
    </lineage>
</organism>
<evidence type="ECO:0000313" key="2">
    <source>
        <dbReference type="Proteomes" id="UP000789595"/>
    </source>
</evidence>
<comment type="caution">
    <text evidence="1">The sequence shown here is derived from an EMBL/GenBank/DDBJ whole genome shotgun (WGS) entry which is preliminary data.</text>
</comment>
<dbReference type="OrthoDB" id="550575at2759"/>
<keyword evidence="2" id="KW-1185">Reference proteome</keyword>
<dbReference type="SUPFAM" id="SSF52047">
    <property type="entry name" value="RNI-like"/>
    <property type="match status" value="1"/>
</dbReference>
<dbReference type="PANTHER" id="PTHR38926:SF5">
    <property type="entry name" value="F-BOX AND LEUCINE-RICH REPEAT PROTEIN 6"/>
    <property type="match status" value="1"/>
</dbReference>
<sequence length="466" mass="51538">MSTQLDALPVEMLAHVALFLDRHTERTSVRTRDESLLVLRSVSRACLDAVRRAIKSHPRNQVTFYRDVTTQKVTTVGAVLGSGCERLAYRGDHKGTSPEGLSALRQFVVDTQGRLRELSLCASSISAQLLLEICSACPQLKELSAGYGLPNILRADVDDLAAALSRSCPLLESVEIETDAPWSPAETYAMHFPNLKYLSLEAADESLVDYQPARFDKIEATARQCVGAETLSLDRCSVYPALAELLVRTPLQSRIKILHLHDTHMTQPTLLRLAAGLEALREIVFPNQFTGSPEFFASLARARPALKELHFGYSDDETTLDDACVAAICENFALEALIIDQNNTVTPAVVDIILRSPTAQTLRSASFYATPAVNSAGILRLARGCPRLARLTWRLFKLSPLAVALPEGTQHGNNVDDLTALLKERCRGHADWTFWVDPFIQYCPYPLAEKWRYRQVSLWGFTSAAA</sequence>
<dbReference type="Proteomes" id="UP000789595">
    <property type="component" value="Unassembled WGS sequence"/>
</dbReference>
<dbReference type="InterPro" id="IPR032675">
    <property type="entry name" value="LRR_dom_sf"/>
</dbReference>